<dbReference type="AlphaFoldDB" id="A0A1L0AQX4"/>
<evidence type="ECO:0000313" key="1">
    <source>
        <dbReference type="EMBL" id="SGZ17353.1"/>
    </source>
</evidence>
<sequence>MKVKREYQKLINGRDHFDVCPDEAIDLIYNGDRFLCINTDSI</sequence>
<evidence type="ECO:0000313" key="2">
    <source>
        <dbReference type="Proteomes" id="UP000183794"/>
    </source>
</evidence>
<accession>A0A1L0AQX4</accession>
<protein>
    <submittedName>
        <fullName evidence="1">Uncharacterized protein</fullName>
    </submittedName>
</protein>
<name>A0A1L0AQX4_9GAMM</name>
<organism evidence="1 2">
    <name type="scientific">Moritella viscosa</name>
    <dbReference type="NCBI Taxonomy" id="80854"/>
    <lineage>
        <taxon>Bacteria</taxon>
        <taxon>Pseudomonadati</taxon>
        <taxon>Pseudomonadota</taxon>
        <taxon>Gammaproteobacteria</taxon>
        <taxon>Alteromonadales</taxon>
        <taxon>Moritellaceae</taxon>
        <taxon>Moritella</taxon>
    </lineage>
</organism>
<proteinExistence type="predicted"/>
<gene>
    <name evidence="1" type="ORF">NVI5450_4506</name>
</gene>
<reference evidence="1 2" key="1">
    <citation type="submission" date="2016-11" db="EMBL/GenBank/DDBJ databases">
        <authorList>
            <person name="Jaros S."/>
            <person name="Januszkiewicz K."/>
            <person name="Wedrychowicz H."/>
        </authorList>
    </citation>
    <scope>NUCLEOTIDE SEQUENCE [LARGE SCALE GENOMIC DNA]</scope>
    <source>
        <strain evidence="1">NVI 5450</strain>
    </source>
</reference>
<dbReference type="Proteomes" id="UP000183794">
    <property type="component" value="Unassembled WGS sequence"/>
</dbReference>
<dbReference type="EMBL" id="FPLD01000131">
    <property type="protein sequence ID" value="SGZ17353.1"/>
    <property type="molecule type" value="Genomic_DNA"/>
</dbReference>